<dbReference type="PANTHER" id="PTHR42103:SF2">
    <property type="entry name" value="AB HYDROLASE-1 DOMAIN-CONTAINING PROTEIN"/>
    <property type="match status" value="1"/>
</dbReference>
<comment type="caution">
    <text evidence="2">The sequence shown here is derived from an EMBL/GenBank/DDBJ whole genome shotgun (WGS) entry which is preliminary data.</text>
</comment>
<feature type="compositionally biased region" description="Basic and acidic residues" evidence="1">
    <location>
        <begin position="229"/>
        <end position="239"/>
    </location>
</feature>
<reference evidence="2" key="1">
    <citation type="submission" date="2022-07" db="EMBL/GenBank/DDBJ databases">
        <title>Fungi with potential for degradation of polypropylene.</title>
        <authorList>
            <person name="Gostincar C."/>
        </authorList>
    </citation>
    <scope>NUCLEOTIDE SEQUENCE</scope>
    <source>
        <strain evidence="2">EXF-13308</strain>
    </source>
</reference>
<feature type="region of interest" description="Disordered" evidence="1">
    <location>
        <begin position="228"/>
        <end position="280"/>
    </location>
</feature>
<accession>A0AA38RXP9</accession>
<feature type="region of interest" description="Disordered" evidence="1">
    <location>
        <begin position="119"/>
        <end position="157"/>
    </location>
</feature>
<evidence type="ECO:0000313" key="2">
    <source>
        <dbReference type="EMBL" id="KAJ9150283.1"/>
    </source>
</evidence>
<evidence type="ECO:0000313" key="3">
    <source>
        <dbReference type="Proteomes" id="UP001174694"/>
    </source>
</evidence>
<feature type="compositionally biased region" description="Basic residues" evidence="1">
    <location>
        <begin position="406"/>
        <end position="415"/>
    </location>
</feature>
<dbReference type="Gene3D" id="3.40.50.1820">
    <property type="entry name" value="alpha/beta hydrolase"/>
    <property type="match status" value="2"/>
</dbReference>
<dbReference type="PANTHER" id="PTHR42103">
    <property type="entry name" value="ALPHA/BETA-HYDROLASES SUPERFAMILY PROTEIN"/>
    <property type="match status" value="1"/>
</dbReference>
<protein>
    <submittedName>
        <fullName evidence="2">GPI transamidase component PIG-S</fullName>
    </submittedName>
</protein>
<feature type="compositionally biased region" description="Basic and acidic residues" evidence="1">
    <location>
        <begin position="119"/>
        <end position="129"/>
    </location>
</feature>
<feature type="compositionally biased region" description="Basic and acidic residues" evidence="1">
    <location>
        <begin position="262"/>
        <end position="277"/>
    </location>
</feature>
<feature type="region of interest" description="Disordered" evidence="1">
    <location>
        <begin position="381"/>
        <end position="426"/>
    </location>
</feature>
<dbReference type="EMBL" id="JANBVO010000008">
    <property type="protein sequence ID" value="KAJ9150283.1"/>
    <property type="molecule type" value="Genomic_DNA"/>
</dbReference>
<gene>
    <name evidence="2" type="ORF">NKR23_g3693</name>
</gene>
<evidence type="ECO:0000256" key="1">
    <source>
        <dbReference type="SAM" id="MobiDB-lite"/>
    </source>
</evidence>
<dbReference type="SUPFAM" id="SSF53474">
    <property type="entry name" value="alpha/beta-Hydrolases"/>
    <property type="match status" value="1"/>
</dbReference>
<proteinExistence type="predicted"/>
<dbReference type="AlphaFoldDB" id="A0AA38RXP9"/>
<feature type="compositionally biased region" description="Polar residues" evidence="1">
    <location>
        <begin position="136"/>
        <end position="157"/>
    </location>
</feature>
<feature type="compositionally biased region" description="Low complexity" evidence="1">
    <location>
        <begin position="381"/>
        <end position="399"/>
    </location>
</feature>
<feature type="region of interest" description="Disordered" evidence="1">
    <location>
        <begin position="298"/>
        <end position="339"/>
    </location>
</feature>
<name>A0AA38RXP9_9PEZI</name>
<keyword evidence="3" id="KW-1185">Reference proteome</keyword>
<dbReference type="InterPro" id="IPR029058">
    <property type="entry name" value="AB_hydrolase_fold"/>
</dbReference>
<sequence>MLPEPSLSFTLPSLHDATTLDCRVYHPRPLITGASSAKWRKRGAVVAHPYAPLGGCYDDPVVDVVAATLVRAGFVVATFNFRGAGKSTGRTSWTSKPERNDYMTVAGFLAYYVHHLDTSDHRPGNDRPAGDPPQSPLSDGATTAPQIQVDTTSSSSPSNGAVLLLLAGYSYGAMITAHLPPFETMLSAFADPQPGSPTAEVRMRARRLARQQSAILAETRARSGALLAERQKSRSHGDDVASLAQTSPHKSPRKALGTMRVGGDEDRRARKSHESFGRRSFSLEDAEDRLRKGVGDLLGRHSRREKSGKEIAGLDGGAKEDARRDIKEPPSSQAEDAEQLRGVPDDLAHARVAYLLVSPPIGWATSLMTLTLPPLPFGRWSAAASQPHTSAQQQQQPPSGDVKTPGAHHQHHQYNHHPGVGSTRDRHLAEAKLASSPTLAVYGDADVFAAVRRLRAWAGRLRGGHLGSRFRAVEVPGAGHFYIEEGTMGRLRDAVKAFAEGLARGEGWE</sequence>
<organism evidence="2 3">
    <name type="scientific">Pleurostoma richardsiae</name>
    <dbReference type="NCBI Taxonomy" id="41990"/>
    <lineage>
        <taxon>Eukaryota</taxon>
        <taxon>Fungi</taxon>
        <taxon>Dikarya</taxon>
        <taxon>Ascomycota</taxon>
        <taxon>Pezizomycotina</taxon>
        <taxon>Sordariomycetes</taxon>
        <taxon>Sordariomycetidae</taxon>
        <taxon>Calosphaeriales</taxon>
        <taxon>Pleurostomataceae</taxon>
        <taxon>Pleurostoma</taxon>
    </lineage>
</organism>
<dbReference type="Proteomes" id="UP001174694">
    <property type="component" value="Unassembled WGS sequence"/>
</dbReference>
<feature type="compositionally biased region" description="Basic and acidic residues" evidence="1">
    <location>
        <begin position="317"/>
        <end position="328"/>
    </location>
</feature>